<reference evidence="1" key="1">
    <citation type="submission" date="2019-03" db="EMBL/GenBank/DDBJ databases">
        <title>Lake Tanganyika Metagenome-Assembled Genomes (MAGs).</title>
        <authorList>
            <person name="Tran P."/>
        </authorList>
    </citation>
    <scope>NUCLEOTIDE SEQUENCE</scope>
    <source>
        <strain evidence="1">K_DeepCast_65m_m2_066</strain>
    </source>
</reference>
<dbReference type="InterPro" id="IPR014995">
    <property type="entry name" value="DUF1844"/>
</dbReference>
<organism evidence="1 2">
    <name type="scientific">Tectimicrobiota bacterium</name>
    <dbReference type="NCBI Taxonomy" id="2528274"/>
    <lineage>
        <taxon>Bacteria</taxon>
        <taxon>Pseudomonadati</taxon>
        <taxon>Nitrospinota/Tectimicrobiota group</taxon>
        <taxon>Candidatus Tectimicrobiota</taxon>
    </lineage>
</organism>
<evidence type="ECO:0000313" key="2">
    <source>
        <dbReference type="Proteomes" id="UP000712673"/>
    </source>
</evidence>
<dbReference type="EMBL" id="VGLS01000030">
    <property type="protein sequence ID" value="MBM3222546.1"/>
    <property type="molecule type" value="Genomic_DNA"/>
</dbReference>
<dbReference type="Proteomes" id="UP000712673">
    <property type="component" value="Unassembled WGS sequence"/>
</dbReference>
<gene>
    <name evidence="1" type="ORF">FJZ47_01900</name>
</gene>
<evidence type="ECO:0000313" key="1">
    <source>
        <dbReference type="EMBL" id="MBM3222546.1"/>
    </source>
</evidence>
<dbReference type="AlphaFoldDB" id="A0A937VWY0"/>
<sequence length="90" mass="10123">MPPGRDLPAADFSMLVNMLVTNAMVFLGHMPAPGSQQYLRNLPQAQHMIDLLMVLREKTQGNLSREEDQMMQDLLPQLQMAYVSASRHVG</sequence>
<comment type="caution">
    <text evidence="1">The sequence shown here is derived from an EMBL/GenBank/DDBJ whole genome shotgun (WGS) entry which is preliminary data.</text>
</comment>
<dbReference type="Pfam" id="PF08899">
    <property type="entry name" value="DUF1844"/>
    <property type="match status" value="1"/>
</dbReference>
<accession>A0A937VWY0</accession>
<protein>
    <submittedName>
        <fullName evidence="1">DUF1844 domain-containing protein</fullName>
    </submittedName>
</protein>
<proteinExistence type="predicted"/>
<name>A0A937VWY0_UNCTE</name>